<proteinExistence type="predicted"/>
<comment type="caution">
    <text evidence="2">The sequence shown here is derived from an EMBL/GenBank/DDBJ whole genome shotgun (WGS) entry which is preliminary data.</text>
</comment>
<dbReference type="EMBL" id="CAJVQB010000608">
    <property type="protein sequence ID" value="CAG8498051.1"/>
    <property type="molecule type" value="Genomic_DNA"/>
</dbReference>
<evidence type="ECO:0000256" key="1">
    <source>
        <dbReference type="SAM" id="MobiDB-lite"/>
    </source>
</evidence>
<evidence type="ECO:0000313" key="2">
    <source>
        <dbReference type="EMBL" id="CAG8498051.1"/>
    </source>
</evidence>
<organism evidence="2 3">
    <name type="scientific">Gigaspora margarita</name>
    <dbReference type="NCBI Taxonomy" id="4874"/>
    <lineage>
        <taxon>Eukaryota</taxon>
        <taxon>Fungi</taxon>
        <taxon>Fungi incertae sedis</taxon>
        <taxon>Mucoromycota</taxon>
        <taxon>Glomeromycotina</taxon>
        <taxon>Glomeromycetes</taxon>
        <taxon>Diversisporales</taxon>
        <taxon>Gigasporaceae</taxon>
        <taxon>Gigaspora</taxon>
    </lineage>
</organism>
<dbReference type="Proteomes" id="UP000789901">
    <property type="component" value="Unassembled WGS sequence"/>
</dbReference>
<feature type="region of interest" description="Disordered" evidence="1">
    <location>
        <begin position="78"/>
        <end position="109"/>
    </location>
</feature>
<protein>
    <submittedName>
        <fullName evidence="2">43947_t:CDS:1</fullName>
    </submittedName>
</protein>
<feature type="region of interest" description="Disordered" evidence="1">
    <location>
        <begin position="30"/>
        <end position="60"/>
    </location>
</feature>
<feature type="non-terminal residue" evidence="2">
    <location>
        <position position="1"/>
    </location>
</feature>
<gene>
    <name evidence="2" type="ORF">GMARGA_LOCUS2059</name>
</gene>
<keyword evidence="3" id="KW-1185">Reference proteome</keyword>
<evidence type="ECO:0000313" key="3">
    <source>
        <dbReference type="Proteomes" id="UP000789901"/>
    </source>
</evidence>
<feature type="compositionally biased region" description="Basic and acidic residues" evidence="1">
    <location>
        <begin position="35"/>
        <end position="46"/>
    </location>
</feature>
<feature type="compositionally biased region" description="Polar residues" evidence="1">
    <location>
        <begin position="81"/>
        <end position="101"/>
    </location>
</feature>
<sequence>KQKKTESDTTKPIKEITEVKLQMILKLRPRNRQVHIRETPESDGMKPTKTPPETTTQKKEELVSQTRNALEQKAIIPRSPPKSTADSITATKTDSTPPETITQKKEKLVSQTRNAIEQKAKIPRSPLKSTADSITATKTNSILTNLSSASNNELELVYKENTSSSAQMLEAQITLWNIAKKMKFKKLRTAKRLEIAWSLPLENGKLTRISLGNYNLEIIKSQSAFKTTLIGLPKNAKKNLLLRQLGQVQAKALLIPLNSHGNNRKMAIQVKKPVSKIKDISNSSTKTKLLKEILIWLENLSKPTEDNWVTDGLITPKVAKVVTKIVSRQLCLEAEGEFSRIGRLEFNKEKTANLRGCQHLDHELAARQIVALYKQLNQENSWSSLARISIKQKYLNTVLTKEIGVSDIMLDLDLLKKTDESSLTKELKKYNIFYLNQLLTKNSKSLISWQQLMLAHGSNKKEGKQNVNLQKSPRLIMNLNLISTNDTHKEWIWYQNKKNLGEVHRVVKKSKGRFLRSIRAIMQILRIVRCQFWYTNVKIKCLRSLSREDIITQLPRPVVKSCKRIVPAIKDFIEKKGKVQKEPVSKTNSEIV</sequence>
<reference evidence="2 3" key="1">
    <citation type="submission" date="2021-06" db="EMBL/GenBank/DDBJ databases">
        <authorList>
            <person name="Kallberg Y."/>
            <person name="Tangrot J."/>
            <person name="Rosling A."/>
        </authorList>
    </citation>
    <scope>NUCLEOTIDE SEQUENCE [LARGE SCALE GENOMIC DNA]</scope>
    <source>
        <strain evidence="2 3">120-4 pot B 10/14</strain>
    </source>
</reference>
<name>A0ABM8W140_GIGMA</name>
<accession>A0ABM8W140</accession>